<proteinExistence type="predicted"/>
<dbReference type="PANTHER" id="PTHR39218">
    <property type="entry name" value="OXIDOREDUCTASE 14 KDA SUBUNIT, PUTATIVE (AFU_ORTHOLOGUE AFUA_1G12110)-RELATED"/>
    <property type="match status" value="1"/>
</dbReference>
<protein>
    <submittedName>
        <fullName evidence="1">Uncharacterized protein</fullName>
    </submittedName>
</protein>
<keyword evidence="2" id="KW-1185">Reference proteome</keyword>
<accession>A0A6A4I7R6</accession>
<evidence type="ECO:0000313" key="1">
    <source>
        <dbReference type="EMBL" id="KAE9405117.1"/>
    </source>
</evidence>
<organism evidence="1 2">
    <name type="scientific">Gymnopus androsaceus JB14</name>
    <dbReference type="NCBI Taxonomy" id="1447944"/>
    <lineage>
        <taxon>Eukaryota</taxon>
        <taxon>Fungi</taxon>
        <taxon>Dikarya</taxon>
        <taxon>Basidiomycota</taxon>
        <taxon>Agaricomycotina</taxon>
        <taxon>Agaricomycetes</taxon>
        <taxon>Agaricomycetidae</taxon>
        <taxon>Agaricales</taxon>
        <taxon>Marasmiineae</taxon>
        <taxon>Omphalotaceae</taxon>
        <taxon>Gymnopus</taxon>
    </lineage>
</organism>
<gene>
    <name evidence="1" type="ORF">BT96DRAFT_358135</name>
</gene>
<evidence type="ECO:0000313" key="2">
    <source>
        <dbReference type="Proteomes" id="UP000799118"/>
    </source>
</evidence>
<dbReference type="EMBL" id="ML769411">
    <property type="protein sequence ID" value="KAE9405117.1"/>
    <property type="molecule type" value="Genomic_DNA"/>
</dbReference>
<dbReference type="Proteomes" id="UP000799118">
    <property type="component" value="Unassembled WGS sequence"/>
</dbReference>
<sequence length="96" mass="10682">MSMLANIAGFATFGLAVRFWQLGLQQRNMFSNMGGHVFSMAAFGYGGYLAWKWDIVAADMIAKKRAEITENRKARLARVEAIEAKLMPQGGEAEEH</sequence>
<dbReference type="PANTHER" id="PTHR39218:SF1">
    <property type="entry name" value="OXIDOREDUCTASE 14 KDA SUBUNIT, PUTATIVE (AFU_ORTHOLOGUE AFUA_1G12110)-RELATED"/>
    <property type="match status" value="1"/>
</dbReference>
<reference evidence="1" key="1">
    <citation type="journal article" date="2019" name="Environ. Microbiol.">
        <title>Fungal ecological strategies reflected in gene transcription - a case study of two litter decomposers.</title>
        <authorList>
            <person name="Barbi F."/>
            <person name="Kohler A."/>
            <person name="Barry K."/>
            <person name="Baskaran P."/>
            <person name="Daum C."/>
            <person name="Fauchery L."/>
            <person name="Ihrmark K."/>
            <person name="Kuo A."/>
            <person name="LaButti K."/>
            <person name="Lipzen A."/>
            <person name="Morin E."/>
            <person name="Grigoriev I.V."/>
            <person name="Henrissat B."/>
            <person name="Lindahl B."/>
            <person name="Martin F."/>
        </authorList>
    </citation>
    <scope>NUCLEOTIDE SEQUENCE</scope>
    <source>
        <strain evidence="1">JB14</strain>
    </source>
</reference>
<name>A0A6A4I7R6_9AGAR</name>
<dbReference type="AlphaFoldDB" id="A0A6A4I7R6"/>
<dbReference type="OrthoDB" id="2141050at2759"/>